<dbReference type="Proteomes" id="UP000241771">
    <property type="component" value="Unassembled WGS sequence"/>
</dbReference>
<protein>
    <submittedName>
        <fullName evidence="7">Phosphate ABC transporter permease</fullName>
    </submittedName>
</protein>
<keyword evidence="5" id="KW-0813">Transport</keyword>
<dbReference type="GO" id="GO:0005886">
    <property type="term" value="C:plasma membrane"/>
    <property type="evidence" value="ECO:0007669"/>
    <property type="project" value="UniProtKB-SubCell"/>
</dbReference>
<dbReference type="SUPFAM" id="SSF51004">
    <property type="entry name" value="C-terminal (heme d1) domain of cytochrome cd1-nitrite reductase"/>
    <property type="match status" value="1"/>
</dbReference>
<evidence type="ECO:0000256" key="4">
    <source>
        <dbReference type="ARBA" id="ARBA00023136"/>
    </source>
</evidence>
<feature type="transmembrane region" description="Helical" evidence="5">
    <location>
        <begin position="518"/>
        <end position="543"/>
    </location>
</feature>
<keyword evidence="3 5" id="KW-1133">Transmembrane helix</keyword>
<dbReference type="InterPro" id="IPR000515">
    <property type="entry name" value="MetI-like"/>
</dbReference>
<reference evidence="7 8" key="1">
    <citation type="submission" date="2018-01" db="EMBL/GenBank/DDBJ databases">
        <title>Whole genome sequencing of Histamine producing bacteria.</title>
        <authorList>
            <person name="Butler K."/>
        </authorList>
    </citation>
    <scope>NUCLEOTIDE SEQUENCE [LARGE SCALE GENOMIC DNA]</scope>
    <source>
        <strain evidence="7 8">DSM 100436</strain>
    </source>
</reference>
<dbReference type="PROSITE" id="PS50928">
    <property type="entry name" value="ABC_TM1"/>
    <property type="match status" value="1"/>
</dbReference>
<feature type="transmembrane region" description="Helical" evidence="5">
    <location>
        <begin position="457"/>
        <end position="480"/>
    </location>
</feature>
<feature type="transmembrane region" description="Helical" evidence="5">
    <location>
        <begin position="555"/>
        <end position="575"/>
    </location>
</feature>
<sequence>MAKAGAFLMGENPGRKVKDKLACYGVTAGGIFVLITLVLIFFYLLYVILPIFSNVKVTQQHTFTTSFTDQTTAYALSDHNDAIYRLSDQGVLSVMAIDEASLTQNAASTAPSILEQQALLEKTTAIAATHPAQGVFAVGGHDGKVQVVKPDAARQVASLAANATASSSLIAYPFGEAPLQLDPEGLAVSQLAVSVTNDKAAMIGVTADNRVVVRQFYQHGSSFDLERQWQSSGYEVAGLPSNIRSMVITPDTRTAYVLAGRLVYVVALGQDSGAVRDIVEVASGEAMPDQLVPLSGAYSLLISYSDDTLAQWFEILKDEKRVLTRTRDFKLAQMPIQAVVPEHTRKGFFALQQNGDLSAFYTTVKGAIYHKPLFAGELPEQLVISPRADHLLAANGNQWQLFHVVNKHPEIGIASLWQKIWYEGYPEPDYVWQSTSASDEFEPKLSLVPIVFGTFKAALYALLFAIPMALAGAIYTAYFMSSKMRRIVKPTVELMEALPTVILGFLAGIWLAPIVEEYLAGIMLLIVAVPLSMMLAGVGWSLLPGRWRSRIPNGFHILLLMPVIVLIGYLCFSASPVMENWFFDGDIRVYLTNEWGIGYDQRNTLVVGIAMGFAVIPTIFSIAEDAIFSVPGHLTSGSLALGATHWQTLTKVVLLTASPGIFSAIMMGLGRAVGETMIVLMATGNTPIMDWNILEGMRTLSATIAIEMPESEVNSSHYRVMFLAAFVLFVFTFFFNTIAELVRQRLREKYSSL</sequence>
<comment type="caution">
    <text evidence="7">The sequence shown here is derived from an EMBL/GenBank/DDBJ whole genome shotgun (WGS) entry which is preliminary data.</text>
</comment>
<dbReference type="RefSeq" id="WP_107272601.1">
    <property type="nucleotide sequence ID" value="NZ_PYMA01000025.1"/>
</dbReference>
<feature type="transmembrane region" description="Helical" evidence="5">
    <location>
        <begin position="605"/>
        <end position="628"/>
    </location>
</feature>
<dbReference type="SUPFAM" id="SSF161098">
    <property type="entry name" value="MetI-like"/>
    <property type="match status" value="2"/>
</dbReference>
<evidence type="ECO:0000259" key="6">
    <source>
        <dbReference type="PROSITE" id="PS50928"/>
    </source>
</evidence>
<evidence type="ECO:0000256" key="2">
    <source>
        <dbReference type="ARBA" id="ARBA00022692"/>
    </source>
</evidence>
<dbReference type="Gene3D" id="1.10.3720.10">
    <property type="entry name" value="MetI-like"/>
    <property type="match status" value="1"/>
</dbReference>
<dbReference type="AlphaFoldDB" id="A0A2T3NB03"/>
<dbReference type="InterPro" id="IPR035906">
    <property type="entry name" value="MetI-like_sf"/>
</dbReference>
<evidence type="ECO:0000256" key="3">
    <source>
        <dbReference type="ARBA" id="ARBA00022989"/>
    </source>
</evidence>
<evidence type="ECO:0000313" key="7">
    <source>
        <dbReference type="EMBL" id="PSW11038.1"/>
    </source>
</evidence>
<keyword evidence="8" id="KW-1185">Reference proteome</keyword>
<name>A0A2T3NB03_9GAMM</name>
<feature type="transmembrane region" description="Helical" evidence="5">
    <location>
        <begin position="649"/>
        <end position="669"/>
    </location>
</feature>
<dbReference type="EMBL" id="PYMA01000025">
    <property type="protein sequence ID" value="PSW11038.1"/>
    <property type="molecule type" value="Genomic_DNA"/>
</dbReference>
<dbReference type="GO" id="GO:0055085">
    <property type="term" value="P:transmembrane transport"/>
    <property type="evidence" value="ECO:0007669"/>
    <property type="project" value="InterPro"/>
</dbReference>
<organism evidence="7 8">
    <name type="scientific">Photobacterium sanctipauli</name>
    <dbReference type="NCBI Taxonomy" id="1342794"/>
    <lineage>
        <taxon>Bacteria</taxon>
        <taxon>Pseudomonadati</taxon>
        <taxon>Pseudomonadota</taxon>
        <taxon>Gammaproteobacteria</taxon>
        <taxon>Vibrionales</taxon>
        <taxon>Vibrionaceae</taxon>
        <taxon>Photobacterium</taxon>
    </lineage>
</organism>
<feature type="transmembrane region" description="Helical" evidence="5">
    <location>
        <begin position="492"/>
        <end position="512"/>
    </location>
</feature>
<comment type="similarity">
    <text evidence="5">Belongs to the binding-protein-dependent transport system permease family.</text>
</comment>
<accession>A0A2T3NB03</accession>
<gene>
    <name evidence="7" type="ORF">C9I98_24585</name>
</gene>
<dbReference type="InterPro" id="IPR011048">
    <property type="entry name" value="Haem_d1_sf"/>
</dbReference>
<dbReference type="PANTHER" id="PTHR42727">
    <property type="entry name" value="PHOSPHATE TRANSPORT SYSTEM PERMEASE PROTEIN"/>
    <property type="match status" value="1"/>
</dbReference>
<dbReference type="PANTHER" id="PTHR42727:SF1">
    <property type="entry name" value="PHOSPHATE TRANSPORT SYSTEM PERMEASE"/>
    <property type="match status" value="1"/>
</dbReference>
<keyword evidence="4 5" id="KW-0472">Membrane</keyword>
<evidence type="ECO:0000256" key="1">
    <source>
        <dbReference type="ARBA" id="ARBA00004651"/>
    </source>
</evidence>
<evidence type="ECO:0000256" key="5">
    <source>
        <dbReference type="RuleBase" id="RU363032"/>
    </source>
</evidence>
<feature type="transmembrane region" description="Helical" evidence="5">
    <location>
        <begin position="718"/>
        <end position="739"/>
    </location>
</feature>
<feature type="domain" description="ABC transmembrane type-1" evidence="6">
    <location>
        <begin position="451"/>
        <end position="739"/>
    </location>
</feature>
<evidence type="ECO:0000313" key="8">
    <source>
        <dbReference type="Proteomes" id="UP000241771"/>
    </source>
</evidence>
<feature type="transmembrane region" description="Helical" evidence="5">
    <location>
        <begin position="21"/>
        <end position="49"/>
    </location>
</feature>
<keyword evidence="2 5" id="KW-0812">Transmembrane</keyword>
<dbReference type="Pfam" id="PF00528">
    <property type="entry name" value="BPD_transp_1"/>
    <property type="match status" value="1"/>
</dbReference>
<comment type="subcellular location">
    <subcellularLocation>
        <location evidence="1 5">Cell membrane</location>
        <topology evidence="1 5">Multi-pass membrane protein</topology>
    </subcellularLocation>
</comment>
<dbReference type="CDD" id="cd06261">
    <property type="entry name" value="TM_PBP2"/>
    <property type="match status" value="1"/>
</dbReference>
<proteinExistence type="inferred from homology"/>